<dbReference type="eggNOG" id="COG3279">
    <property type="taxonomic scope" value="Bacteria"/>
</dbReference>
<dbReference type="GO" id="GO:0000156">
    <property type="term" value="F:phosphorelay response regulator activity"/>
    <property type="evidence" value="ECO:0007669"/>
    <property type="project" value="InterPro"/>
</dbReference>
<reference evidence="2 3" key="1">
    <citation type="journal article" date="2015" name="Genome Announc.">
        <title>Expanding the biotechnology potential of lactobacilli through comparative genomics of 213 strains and associated genera.</title>
        <authorList>
            <person name="Sun Z."/>
            <person name="Harris H.M."/>
            <person name="McCann A."/>
            <person name="Guo C."/>
            <person name="Argimon S."/>
            <person name="Zhang W."/>
            <person name="Yang X."/>
            <person name="Jeffery I.B."/>
            <person name="Cooney J.C."/>
            <person name="Kagawa T.F."/>
            <person name="Liu W."/>
            <person name="Song Y."/>
            <person name="Salvetti E."/>
            <person name="Wrobel A."/>
            <person name="Rasinkangas P."/>
            <person name="Parkhill J."/>
            <person name="Rea M.C."/>
            <person name="O'Sullivan O."/>
            <person name="Ritari J."/>
            <person name="Douillard F.P."/>
            <person name="Paul Ross R."/>
            <person name="Yang R."/>
            <person name="Briner A.E."/>
            <person name="Felis G.E."/>
            <person name="de Vos W.M."/>
            <person name="Barrangou R."/>
            <person name="Klaenhammer T.R."/>
            <person name="Caufield P.W."/>
            <person name="Cui Y."/>
            <person name="Zhang H."/>
            <person name="O'Toole P.W."/>
        </authorList>
    </citation>
    <scope>NUCLEOTIDE SEQUENCE [LARGE SCALE GENOMIC DNA]</scope>
    <source>
        <strain evidence="2 3">DSM 15814</strain>
    </source>
</reference>
<dbReference type="EMBL" id="AZFF01000001">
    <property type="protein sequence ID" value="KRL57045.1"/>
    <property type="molecule type" value="Genomic_DNA"/>
</dbReference>
<dbReference type="SMART" id="SM00850">
    <property type="entry name" value="LytTR"/>
    <property type="match status" value="1"/>
</dbReference>
<dbReference type="Proteomes" id="UP000051999">
    <property type="component" value="Unassembled WGS sequence"/>
</dbReference>
<dbReference type="Pfam" id="PF04397">
    <property type="entry name" value="LytTR"/>
    <property type="match status" value="1"/>
</dbReference>
<dbReference type="AlphaFoldDB" id="A0A0R1RT89"/>
<dbReference type="PATRIC" id="fig|1114972.6.peg.49"/>
<gene>
    <name evidence="2" type="ORF">FD35_GL000050</name>
</gene>
<dbReference type="InterPro" id="IPR007492">
    <property type="entry name" value="LytTR_DNA-bd_dom"/>
</dbReference>
<dbReference type="PANTHER" id="PTHR37299">
    <property type="entry name" value="TRANSCRIPTIONAL REGULATOR-RELATED"/>
    <property type="match status" value="1"/>
</dbReference>
<dbReference type="GO" id="GO:0003677">
    <property type="term" value="F:DNA binding"/>
    <property type="evidence" value="ECO:0007669"/>
    <property type="project" value="InterPro"/>
</dbReference>
<dbReference type="OrthoDB" id="2136316at2"/>
<dbReference type="PROSITE" id="PS50930">
    <property type="entry name" value="HTH_LYTTR"/>
    <property type="match status" value="1"/>
</dbReference>
<keyword evidence="3" id="KW-1185">Reference proteome</keyword>
<proteinExistence type="predicted"/>
<comment type="caution">
    <text evidence="2">The sequence shown here is derived from an EMBL/GenBank/DDBJ whole genome shotgun (WGS) entry which is preliminary data.</text>
</comment>
<organism evidence="2 3">
    <name type="scientific">Furfurilactobacillus rossiae DSM 15814</name>
    <dbReference type="NCBI Taxonomy" id="1114972"/>
    <lineage>
        <taxon>Bacteria</taxon>
        <taxon>Bacillati</taxon>
        <taxon>Bacillota</taxon>
        <taxon>Bacilli</taxon>
        <taxon>Lactobacillales</taxon>
        <taxon>Lactobacillaceae</taxon>
        <taxon>Furfurilactobacillus</taxon>
    </lineage>
</organism>
<dbReference type="Gene3D" id="2.40.50.1020">
    <property type="entry name" value="LytTr DNA-binding domain"/>
    <property type="match status" value="1"/>
</dbReference>
<evidence type="ECO:0000259" key="1">
    <source>
        <dbReference type="PROSITE" id="PS50930"/>
    </source>
</evidence>
<evidence type="ECO:0000313" key="3">
    <source>
        <dbReference type="Proteomes" id="UP000051999"/>
    </source>
</evidence>
<dbReference type="STRING" id="1114972.FD35_GL000050"/>
<protein>
    <recommendedName>
        <fullName evidence="1">HTH LytTR-type domain-containing protein</fullName>
    </recommendedName>
</protein>
<sequence length="152" mass="17135">MKVTYKQIDQSDTTVVVYARAQTDSVTNLIGYITEYNEGDNQIVIHENGRMSIIQISEIITVEVQNKDLTITTTSNIFHVRGALSKMMEKLTQHSFALVSQSATINLRYLDSLVASFSGTMTAHLKNGQQVAVSRRFVPLLRQRIKTLQTQK</sequence>
<dbReference type="RefSeq" id="WP_017262057.1">
    <property type="nucleotide sequence ID" value="NZ_AUAW01000001.1"/>
</dbReference>
<dbReference type="PANTHER" id="PTHR37299:SF1">
    <property type="entry name" value="STAGE 0 SPORULATION PROTEIN A HOMOLOG"/>
    <property type="match status" value="1"/>
</dbReference>
<dbReference type="InterPro" id="IPR046947">
    <property type="entry name" value="LytR-like"/>
</dbReference>
<evidence type="ECO:0000313" key="2">
    <source>
        <dbReference type="EMBL" id="KRL57045.1"/>
    </source>
</evidence>
<accession>A0A0R1RT89</accession>
<name>A0A0R1RT89_9LACO</name>
<feature type="domain" description="HTH LytTR-type" evidence="1">
    <location>
        <begin position="43"/>
        <end position="147"/>
    </location>
</feature>